<accession>A0A1M5AKQ6</accession>
<sequence length="144" mass="16697">MNLTRLVYYSQRNPSEDLDINSLIETCKRNNPRQNLTGLLHYNGDHFIQVIEGGRVEVSALYHRIARDPRHSNIILLSCTDVRERMFPTWSMALHQGMDAQTRKVFLRYFATDMMNPEAVNVDTLLDVLQDLMMETPTKLTISV</sequence>
<proteinExistence type="predicted"/>
<evidence type="ECO:0000313" key="3">
    <source>
        <dbReference type="Proteomes" id="UP000184144"/>
    </source>
</evidence>
<organism evidence="2 3">
    <name type="scientific">Litoreibacter ascidiaceicola</name>
    <dbReference type="NCBI Taxonomy" id="1486859"/>
    <lineage>
        <taxon>Bacteria</taxon>
        <taxon>Pseudomonadati</taxon>
        <taxon>Pseudomonadota</taxon>
        <taxon>Alphaproteobacteria</taxon>
        <taxon>Rhodobacterales</taxon>
        <taxon>Roseobacteraceae</taxon>
        <taxon>Litoreibacter</taxon>
    </lineage>
</organism>
<gene>
    <name evidence="2" type="ORF">SAMN05444273_10569</name>
</gene>
<dbReference type="STRING" id="1486859.SAMN05444273_10569"/>
<dbReference type="Proteomes" id="UP000184144">
    <property type="component" value="Unassembled WGS sequence"/>
</dbReference>
<feature type="domain" description="BLUF" evidence="1">
    <location>
        <begin position="3"/>
        <end position="93"/>
    </location>
</feature>
<evidence type="ECO:0000313" key="2">
    <source>
        <dbReference type="EMBL" id="SHF30482.1"/>
    </source>
</evidence>
<dbReference type="GO" id="GO:0071949">
    <property type="term" value="F:FAD binding"/>
    <property type="evidence" value="ECO:0007669"/>
    <property type="project" value="InterPro"/>
</dbReference>
<dbReference type="InterPro" id="IPR007024">
    <property type="entry name" value="BLUF_domain"/>
</dbReference>
<keyword evidence="3" id="KW-1185">Reference proteome</keyword>
<dbReference type="SMART" id="SM01034">
    <property type="entry name" value="BLUF"/>
    <property type="match status" value="1"/>
</dbReference>
<dbReference type="AlphaFoldDB" id="A0A1M5AKQ6"/>
<dbReference type="GO" id="GO:0009882">
    <property type="term" value="F:blue light photoreceptor activity"/>
    <property type="evidence" value="ECO:0007669"/>
    <property type="project" value="InterPro"/>
</dbReference>
<dbReference type="OrthoDB" id="196105at2"/>
<dbReference type="PROSITE" id="PS50925">
    <property type="entry name" value="BLUF"/>
    <property type="match status" value="1"/>
</dbReference>
<dbReference type="EMBL" id="FQUV01000005">
    <property type="protein sequence ID" value="SHF30482.1"/>
    <property type="molecule type" value="Genomic_DNA"/>
</dbReference>
<reference evidence="3" key="1">
    <citation type="submission" date="2016-11" db="EMBL/GenBank/DDBJ databases">
        <authorList>
            <person name="Varghese N."/>
            <person name="Submissions S."/>
        </authorList>
    </citation>
    <scope>NUCLEOTIDE SEQUENCE [LARGE SCALE GENOMIC DNA]</scope>
    <source>
        <strain evidence="3">DSM 100566</strain>
    </source>
</reference>
<name>A0A1M5AKQ6_9RHOB</name>
<dbReference type="Gene3D" id="3.30.70.100">
    <property type="match status" value="1"/>
</dbReference>
<dbReference type="RefSeq" id="WP_073143815.1">
    <property type="nucleotide sequence ID" value="NZ_FQUV01000005.1"/>
</dbReference>
<dbReference type="SUPFAM" id="SSF54975">
    <property type="entry name" value="Acylphosphatase/BLUF domain-like"/>
    <property type="match status" value="1"/>
</dbReference>
<dbReference type="InterPro" id="IPR036046">
    <property type="entry name" value="Acylphosphatase-like_dom_sf"/>
</dbReference>
<protein>
    <submittedName>
        <fullName evidence="2">Sensors of blue-light using FAD</fullName>
    </submittedName>
</protein>
<dbReference type="Pfam" id="PF04940">
    <property type="entry name" value="BLUF"/>
    <property type="match status" value="1"/>
</dbReference>
<evidence type="ECO:0000259" key="1">
    <source>
        <dbReference type="PROSITE" id="PS50925"/>
    </source>
</evidence>